<dbReference type="AlphaFoldDB" id="A0AA38L832"/>
<organism evidence="2 3">
    <name type="scientific">Taxus chinensis</name>
    <name type="common">Chinese yew</name>
    <name type="synonym">Taxus wallichiana var. chinensis</name>
    <dbReference type="NCBI Taxonomy" id="29808"/>
    <lineage>
        <taxon>Eukaryota</taxon>
        <taxon>Viridiplantae</taxon>
        <taxon>Streptophyta</taxon>
        <taxon>Embryophyta</taxon>
        <taxon>Tracheophyta</taxon>
        <taxon>Spermatophyta</taxon>
        <taxon>Pinopsida</taxon>
        <taxon>Pinidae</taxon>
        <taxon>Conifers II</taxon>
        <taxon>Cupressales</taxon>
        <taxon>Taxaceae</taxon>
        <taxon>Taxus</taxon>
    </lineage>
</organism>
<comment type="caution">
    <text evidence="2">The sequence shown here is derived from an EMBL/GenBank/DDBJ whole genome shotgun (WGS) entry which is preliminary data.</text>
</comment>
<keyword evidence="1" id="KW-1133">Transmembrane helix</keyword>
<dbReference type="EMBL" id="JAHRHJ020000006">
    <property type="protein sequence ID" value="KAH9310777.1"/>
    <property type="molecule type" value="Genomic_DNA"/>
</dbReference>
<dbReference type="PANTHER" id="PTHR33294:SF6">
    <property type="entry name" value="AWPM-19-LIKE FAMILY PROTEIN"/>
    <property type="match status" value="1"/>
</dbReference>
<keyword evidence="1" id="KW-0472">Membrane</keyword>
<dbReference type="Proteomes" id="UP000824469">
    <property type="component" value="Unassembled WGS sequence"/>
</dbReference>
<dbReference type="PANTHER" id="PTHR33294">
    <property type="entry name" value="AWPM-19-LIKE FAMILY PROTEIN"/>
    <property type="match status" value="1"/>
</dbReference>
<evidence type="ECO:0000313" key="3">
    <source>
        <dbReference type="Proteomes" id="UP000824469"/>
    </source>
</evidence>
<dbReference type="InterPro" id="IPR008390">
    <property type="entry name" value="AWPM-19"/>
</dbReference>
<accession>A0AA38L832</accession>
<dbReference type="Pfam" id="PF05512">
    <property type="entry name" value="AWPM-19"/>
    <property type="match status" value="1"/>
</dbReference>
<keyword evidence="1" id="KW-0812">Transmembrane</keyword>
<dbReference type="OMA" id="DHAYSTG"/>
<proteinExistence type="predicted"/>
<feature type="transmembrane region" description="Helical" evidence="1">
    <location>
        <begin position="117"/>
        <end position="138"/>
    </location>
</feature>
<evidence type="ECO:0000256" key="1">
    <source>
        <dbReference type="SAM" id="Phobius"/>
    </source>
</evidence>
<gene>
    <name evidence="2" type="ORF">KI387_025812</name>
</gene>
<feature type="transmembrane region" description="Helical" evidence="1">
    <location>
        <begin position="82"/>
        <end position="105"/>
    </location>
</feature>
<evidence type="ECO:0000313" key="2">
    <source>
        <dbReference type="EMBL" id="KAH9310777.1"/>
    </source>
</evidence>
<keyword evidence="3" id="KW-1185">Reference proteome</keyword>
<sequence length="205" mass="21709">MVSCKIQRAVTTSNVAKMAFGVIKSLALFLLLLNFCLYVTVAAISGWALNNAIDHEYVTGSKGSVPVGFSFSPLFFSIGNEATGFLVIFSLIAGVVGAVSCLSGLHHLRVWTAESLASSASAAATAWALTLLAMGLAWKEIHLHGRSQTLMALESFVIILSVTKLMYMILIQAGFFGGQYFSSGETHIATTTAEPQKGAKTLSPV</sequence>
<protein>
    <submittedName>
        <fullName evidence="2">Uncharacterized protein</fullName>
    </submittedName>
</protein>
<reference evidence="2 3" key="1">
    <citation type="journal article" date="2021" name="Nat. Plants">
        <title>The Taxus genome provides insights into paclitaxel biosynthesis.</title>
        <authorList>
            <person name="Xiong X."/>
            <person name="Gou J."/>
            <person name="Liao Q."/>
            <person name="Li Y."/>
            <person name="Zhou Q."/>
            <person name="Bi G."/>
            <person name="Li C."/>
            <person name="Du R."/>
            <person name="Wang X."/>
            <person name="Sun T."/>
            <person name="Guo L."/>
            <person name="Liang H."/>
            <person name="Lu P."/>
            <person name="Wu Y."/>
            <person name="Zhang Z."/>
            <person name="Ro D.K."/>
            <person name="Shang Y."/>
            <person name="Huang S."/>
            <person name="Yan J."/>
        </authorList>
    </citation>
    <scope>NUCLEOTIDE SEQUENCE [LARGE SCALE GENOMIC DNA]</scope>
    <source>
        <strain evidence="2">Ta-2019</strain>
    </source>
</reference>
<feature type="transmembrane region" description="Helical" evidence="1">
    <location>
        <begin position="150"/>
        <end position="170"/>
    </location>
</feature>
<feature type="transmembrane region" description="Helical" evidence="1">
    <location>
        <begin position="26"/>
        <end position="49"/>
    </location>
</feature>
<name>A0AA38L832_TAXCH</name>